<evidence type="ECO:0000256" key="5">
    <source>
        <dbReference type="PIRSR" id="PIRSR000137-1"/>
    </source>
</evidence>
<comment type="similarity">
    <text evidence="2">Belongs to the GMC oxidoreductase family.</text>
</comment>
<dbReference type="PIRSF" id="PIRSF000137">
    <property type="entry name" value="Alcohol_oxidase"/>
    <property type="match status" value="1"/>
</dbReference>
<proteinExistence type="inferred from homology"/>
<keyword evidence="4" id="KW-0274">FAD</keyword>
<accession>A0A846X8Q9</accession>
<dbReference type="Gene3D" id="3.50.50.60">
    <property type="entry name" value="FAD/NAD(P)-binding domain"/>
    <property type="match status" value="1"/>
</dbReference>
<dbReference type="Proteomes" id="UP000565715">
    <property type="component" value="Unassembled WGS sequence"/>
</dbReference>
<gene>
    <name evidence="8" type="ORF">HGA13_01865</name>
</gene>
<organism evidence="8 9">
    <name type="scientific">Nocardia speluncae</name>
    <dbReference type="NCBI Taxonomy" id="419477"/>
    <lineage>
        <taxon>Bacteria</taxon>
        <taxon>Bacillati</taxon>
        <taxon>Actinomycetota</taxon>
        <taxon>Actinomycetes</taxon>
        <taxon>Mycobacteriales</taxon>
        <taxon>Nocardiaceae</taxon>
        <taxon>Nocardia</taxon>
    </lineage>
</organism>
<evidence type="ECO:0000256" key="2">
    <source>
        <dbReference type="ARBA" id="ARBA00010790"/>
    </source>
</evidence>
<dbReference type="InterPro" id="IPR036188">
    <property type="entry name" value="FAD/NAD-bd_sf"/>
</dbReference>
<dbReference type="GO" id="GO:0050660">
    <property type="term" value="F:flavin adenine dinucleotide binding"/>
    <property type="evidence" value="ECO:0007669"/>
    <property type="project" value="InterPro"/>
</dbReference>
<dbReference type="Pfam" id="PF00732">
    <property type="entry name" value="GMC_oxred_N"/>
    <property type="match status" value="1"/>
</dbReference>
<dbReference type="GO" id="GO:0016614">
    <property type="term" value="F:oxidoreductase activity, acting on CH-OH group of donors"/>
    <property type="evidence" value="ECO:0007669"/>
    <property type="project" value="InterPro"/>
</dbReference>
<feature type="active site" description="Proton donor" evidence="5">
    <location>
        <position position="472"/>
    </location>
</feature>
<dbReference type="Gene3D" id="3.30.560.10">
    <property type="entry name" value="Glucose Oxidase, domain 3"/>
    <property type="match status" value="1"/>
</dbReference>
<protein>
    <submittedName>
        <fullName evidence="8">Glucose-methanol-choline oxidoreductase</fullName>
    </submittedName>
</protein>
<dbReference type="PANTHER" id="PTHR11552">
    <property type="entry name" value="GLUCOSE-METHANOL-CHOLINE GMC OXIDOREDUCTASE"/>
    <property type="match status" value="1"/>
</dbReference>
<keyword evidence="9" id="KW-1185">Reference proteome</keyword>
<evidence type="ECO:0000313" key="8">
    <source>
        <dbReference type="EMBL" id="NKY31825.1"/>
    </source>
</evidence>
<evidence type="ECO:0000256" key="6">
    <source>
        <dbReference type="SAM" id="MobiDB-lite"/>
    </source>
</evidence>
<evidence type="ECO:0000313" key="9">
    <source>
        <dbReference type="Proteomes" id="UP000565715"/>
    </source>
</evidence>
<name>A0A846X8Q9_9NOCA</name>
<evidence type="ECO:0000256" key="1">
    <source>
        <dbReference type="ARBA" id="ARBA00001974"/>
    </source>
</evidence>
<keyword evidence="3" id="KW-0285">Flavoprotein</keyword>
<reference evidence="8 9" key="1">
    <citation type="submission" date="2020-04" db="EMBL/GenBank/DDBJ databases">
        <title>MicrobeNet Type strains.</title>
        <authorList>
            <person name="Nicholson A.C."/>
        </authorList>
    </citation>
    <scope>NUCLEOTIDE SEQUENCE [LARGE SCALE GENOMIC DNA]</scope>
    <source>
        <strain evidence="8 9">DSM 45078</strain>
    </source>
</reference>
<dbReference type="PROSITE" id="PS00624">
    <property type="entry name" value="GMC_OXRED_2"/>
    <property type="match status" value="1"/>
</dbReference>
<sequence>MSKGAKVTEVSADYVIVGSGSAGAVLADRLSADPGRSVIVLEAGPADKDKFIKIPAGFSKLFRSPYDWDYLTEPQPQLGNRQIYWPRGKTFGGSSSLNAQMWVRGFRADYDEWAAAAGPDWGFDKAVEQFRTIEDVEGPPGDDHGTGGPLHISHQRSPRPSTAAYLRAVAERGFPVETANLPEPQGFTQTMVTQHRGRRWSSADGYLRPAMKRRNLTVLPDATATRVLFDGDRAVGVEFSRAGQVEQVRATTEVILCGGAINSPQLLMLSGIGDRAELERHGIDVRRHAPEVGANLQDHLVAGLGYSVTADSLFGAEKPGQLVNYLIRHRGMLTSNVGEAYGFVRSDPSLEYPDLELVYAPAPFYHEGLIDPTEHGVILATVLLRPRSRGTLTLASNDPLAKAVIDPKYLSDPDGADRAALMAGLRHCAEIAGTDAMKGVLGALCYPPDSTDGMAEQTRTESLEQYAHTLYHPAGTCRMGSDEASVVDPQLRVRGVQGLRVADASIMPVLVRGHTHAPSVFIGAQAAEFLTRS</sequence>
<dbReference type="PANTHER" id="PTHR11552:SF147">
    <property type="entry name" value="CHOLINE DEHYDROGENASE, MITOCHONDRIAL"/>
    <property type="match status" value="1"/>
</dbReference>
<evidence type="ECO:0000256" key="4">
    <source>
        <dbReference type="ARBA" id="ARBA00022827"/>
    </source>
</evidence>
<dbReference type="SUPFAM" id="SSF51905">
    <property type="entry name" value="FAD/NAD(P)-binding domain"/>
    <property type="match status" value="1"/>
</dbReference>
<comment type="caution">
    <text evidence="8">The sequence shown here is derived from an EMBL/GenBank/DDBJ whole genome shotgun (WGS) entry which is preliminary data.</text>
</comment>
<dbReference type="Pfam" id="PF05199">
    <property type="entry name" value="GMC_oxred_C"/>
    <property type="match status" value="1"/>
</dbReference>
<evidence type="ECO:0000256" key="3">
    <source>
        <dbReference type="ARBA" id="ARBA00022630"/>
    </source>
</evidence>
<dbReference type="InterPro" id="IPR007867">
    <property type="entry name" value="GMC_OxRtase_C"/>
</dbReference>
<feature type="domain" description="Glucose-methanol-choline oxidoreductase N-terminal" evidence="7">
    <location>
        <begin position="259"/>
        <end position="273"/>
    </location>
</feature>
<dbReference type="SUPFAM" id="SSF54373">
    <property type="entry name" value="FAD-linked reductases, C-terminal domain"/>
    <property type="match status" value="1"/>
</dbReference>
<feature type="region of interest" description="Disordered" evidence="6">
    <location>
        <begin position="136"/>
        <end position="157"/>
    </location>
</feature>
<dbReference type="InterPro" id="IPR000172">
    <property type="entry name" value="GMC_OxRdtase_N"/>
</dbReference>
<feature type="active site" description="Proton acceptor" evidence="5">
    <location>
        <position position="514"/>
    </location>
</feature>
<dbReference type="EMBL" id="JAAXOO010000001">
    <property type="protein sequence ID" value="NKY31825.1"/>
    <property type="molecule type" value="Genomic_DNA"/>
</dbReference>
<evidence type="ECO:0000259" key="7">
    <source>
        <dbReference type="PROSITE" id="PS00624"/>
    </source>
</evidence>
<dbReference type="AlphaFoldDB" id="A0A846X8Q9"/>
<dbReference type="RefSeq" id="WP_068035407.1">
    <property type="nucleotide sequence ID" value="NZ_JAAXOO010000001.1"/>
</dbReference>
<dbReference type="InterPro" id="IPR012132">
    <property type="entry name" value="GMC_OxRdtase"/>
</dbReference>
<comment type="cofactor">
    <cofactor evidence="1">
        <name>FAD</name>
        <dbReference type="ChEBI" id="CHEBI:57692"/>
    </cofactor>
</comment>